<evidence type="ECO:0000256" key="1">
    <source>
        <dbReference type="ARBA" id="ARBA00001981"/>
    </source>
</evidence>
<feature type="transmembrane region" description="Helical" evidence="9">
    <location>
        <begin position="160"/>
        <end position="181"/>
    </location>
</feature>
<proteinExistence type="inferred from homology"/>
<dbReference type="GO" id="GO:0035435">
    <property type="term" value="P:phosphate ion transmembrane transport"/>
    <property type="evidence" value="ECO:0007669"/>
    <property type="project" value="TreeGrafter"/>
</dbReference>
<dbReference type="PANTHER" id="PTHR11101:SF80">
    <property type="entry name" value="PHOSPHATE TRANSPORTER"/>
    <property type="match status" value="1"/>
</dbReference>
<name>A0A8J7YT91_9ARCH</name>
<dbReference type="Proteomes" id="UP000768163">
    <property type="component" value="Unassembled WGS sequence"/>
</dbReference>
<comment type="subcellular location">
    <subcellularLocation>
        <location evidence="2 9">Membrane</location>
        <topology evidence="2 9">Multi-pass membrane protein</topology>
    </subcellularLocation>
</comment>
<gene>
    <name evidence="10" type="ORF">GW910_06670</name>
</gene>
<evidence type="ECO:0000256" key="5">
    <source>
        <dbReference type="ARBA" id="ARBA00022592"/>
    </source>
</evidence>
<keyword evidence="5 9" id="KW-0592">Phosphate transport</keyword>
<feature type="transmembrane region" description="Helical" evidence="9">
    <location>
        <begin position="6"/>
        <end position="26"/>
    </location>
</feature>
<evidence type="ECO:0000313" key="10">
    <source>
        <dbReference type="EMBL" id="NCN65719.1"/>
    </source>
</evidence>
<keyword evidence="7 9" id="KW-1133">Transmembrane helix</keyword>
<accession>A0A8J7YT91</accession>
<dbReference type="Pfam" id="PF01384">
    <property type="entry name" value="PHO4"/>
    <property type="match status" value="1"/>
</dbReference>
<evidence type="ECO:0000256" key="8">
    <source>
        <dbReference type="ARBA" id="ARBA00023136"/>
    </source>
</evidence>
<dbReference type="InterPro" id="IPR001204">
    <property type="entry name" value="Phos_transporter"/>
</dbReference>
<evidence type="ECO:0000256" key="2">
    <source>
        <dbReference type="ARBA" id="ARBA00004141"/>
    </source>
</evidence>
<sequence length="368" mass="39102">MNEMDPIIIVGIFVLIALIFEYSNGFHDAANALATTVSTRALSPKNTIILGVTFEFLGAVIVVHLTMLLGSIPFFKPVTDTIGKIVHLPAVGSSMETGATFSLESLALIVGIGLLSAFLWNLITWKFGIPSSSSHALIGGVCGASFVAFGAGVIQMNVVMIAVLSLIISPFIAIPVAFLLMKFLLHLVRYSTPDVAERFRKGLIISSAAFAFSHGANDGQKTMGIIALFLLSAGMLQLSPTGLIYPPLWVILICSFAMALGVGTGGWKIMKTVGSKIFKMRYEHGFNAQTSATAIILANSFIGLPVSTTHIITTSIMGTGAAQRISAVKWGVGKTLLITWVITIPITFLLGAIIYTIAALIFHAPLIF</sequence>
<feature type="transmembrane region" description="Helical" evidence="9">
    <location>
        <begin position="105"/>
        <end position="123"/>
    </location>
</feature>
<dbReference type="GO" id="GO:0016020">
    <property type="term" value="C:membrane"/>
    <property type="evidence" value="ECO:0007669"/>
    <property type="project" value="UniProtKB-SubCell"/>
</dbReference>
<feature type="transmembrane region" description="Helical" evidence="9">
    <location>
        <begin position="135"/>
        <end position="154"/>
    </location>
</feature>
<reference evidence="10" key="1">
    <citation type="submission" date="2019-11" db="EMBL/GenBank/DDBJ databases">
        <title>Lipid analysis of CO2-rich subsurface aquifers suggests an autotrophy-based deep biosphere with lysolipids enriched in CPR bacteria.</title>
        <authorList>
            <person name="Probst A.J."/>
            <person name="Elling F.J."/>
            <person name="Castelle C.J."/>
            <person name="Zhu Q."/>
            <person name="Elvert M."/>
            <person name="Birarda G."/>
            <person name="Holman H.-Y."/>
            <person name="Lane K.R."/>
            <person name="Ladd B."/>
            <person name="Ryan M.C."/>
            <person name="Woyke T."/>
            <person name="Hinrichs K.-U."/>
            <person name="Banfield J.F."/>
        </authorList>
    </citation>
    <scope>NUCLEOTIDE SEQUENCE</scope>
    <source>
        <strain evidence="10">CG_2015-01_33_1645</strain>
    </source>
</reference>
<organism evidence="10 11">
    <name type="scientific">Candidatus Altarchaeum hamiconexum</name>
    <dbReference type="NCBI Taxonomy" id="1803513"/>
    <lineage>
        <taxon>Archaea</taxon>
        <taxon>Candidatus Altarchaeota</taxon>
        <taxon>Candidatus Altiarchaeia</taxon>
        <taxon>Candidatus Altarchaeales</taxon>
        <taxon>Candidatus Altarchaeaceae</taxon>
        <taxon>Candidatus Altarchaeum</taxon>
    </lineage>
</organism>
<comment type="function">
    <text evidence="1">Potential transporter for phosphate.</text>
</comment>
<feature type="transmembrane region" description="Helical" evidence="9">
    <location>
        <begin position="223"/>
        <end position="243"/>
    </location>
</feature>
<evidence type="ECO:0000313" key="11">
    <source>
        <dbReference type="Proteomes" id="UP000768163"/>
    </source>
</evidence>
<comment type="similarity">
    <text evidence="3 9">Belongs to the inorganic phosphate transporter (PiT) (TC 2.A.20) family.</text>
</comment>
<evidence type="ECO:0000256" key="6">
    <source>
        <dbReference type="ARBA" id="ARBA00022692"/>
    </source>
</evidence>
<evidence type="ECO:0000256" key="7">
    <source>
        <dbReference type="ARBA" id="ARBA00022989"/>
    </source>
</evidence>
<evidence type="ECO:0000256" key="9">
    <source>
        <dbReference type="RuleBase" id="RU363058"/>
    </source>
</evidence>
<comment type="caution">
    <text evidence="10">The sequence shown here is derived from an EMBL/GenBank/DDBJ whole genome shotgun (WGS) entry which is preliminary data.</text>
</comment>
<dbReference type="EMBL" id="JAACVF010000213">
    <property type="protein sequence ID" value="NCN65719.1"/>
    <property type="molecule type" value="Genomic_DNA"/>
</dbReference>
<keyword evidence="8 9" id="KW-0472">Membrane</keyword>
<dbReference type="PANTHER" id="PTHR11101">
    <property type="entry name" value="PHOSPHATE TRANSPORTER"/>
    <property type="match status" value="1"/>
</dbReference>
<feature type="transmembrane region" description="Helical" evidence="9">
    <location>
        <begin position="47"/>
        <end position="69"/>
    </location>
</feature>
<dbReference type="AlphaFoldDB" id="A0A8J7YT91"/>
<evidence type="ECO:0000256" key="4">
    <source>
        <dbReference type="ARBA" id="ARBA00022448"/>
    </source>
</evidence>
<dbReference type="GO" id="GO:0005315">
    <property type="term" value="F:phosphate transmembrane transporter activity"/>
    <property type="evidence" value="ECO:0007669"/>
    <property type="project" value="InterPro"/>
</dbReference>
<feature type="transmembrane region" description="Helical" evidence="9">
    <location>
        <begin position="291"/>
        <end position="317"/>
    </location>
</feature>
<feature type="transmembrane region" description="Helical" evidence="9">
    <location>
        <begin position="337"/>
        <end position="362"/>
    </location>
</feature>
<evidence type="ECO:0000256" key="3">
    <source>
        <dbReference type="ARBA" id="ARBA00009916"/>
    </source>
</evidence>
<keyword evidence="6 9" id="KW-0812">Transmembrane</keyword>
<keyword evidence="4 9" id="KW-0813">Transport</keyword>
<feature type="transmembrane region" description="Helical" evidence="9">
    <location>
        <begin position="249"/>
        <end position="270"/>
    </location>
</feature>
<protein>
    <recommendedName>
        <fullName evidence="9">Phosphate transporter</fullName>
    </recommendedName>
</protein>